<protein>
    <submittedName>
        <fullName evidence="5">GntR family transcriptional regulator</fullName>
    </submittedName>
</protein>
<dbReference type="GO" id="GO:0045892">
    <property type="term" value="P:negative regulation of DNA-templated transcription"/>
    <property type="evidence" value="ECO:0007669"/>
    <property type="project" value="TreeGrafter"/>
</dbReference>
<dbReference type="GO" id="GO:0003700">
    <property type="term" value="F:DNA-binding transcription factor activity"/>
    <property type="evidence" value="ECO:0007669"/>
    <property type="project" value="InterPro"/>
</dbReference>
<dbReference type="Gene3D" id="3.40.1410.10">
    <property type="entry name" value="Chorismate lyase-like"/>
    <property type="match status" value="1"/>
</dbReference>
<dbReference type="Gene3D" id="1.10.10.10">
    <property type="entry name" value="Winged helix-like DNA-binding domain superfamily/Winged helix DNA-binding domain"/>
    <property type="match status" value="1"/>
</dbReference>
<reference evidence="5 6" key="1">
    <citation type="submission" date="2016-01" db="EMBL/GenBank/DDBJ databases">
        <authorList>
            <person name="Oliw E.H."/>
        </authorList>
    </citation>
    <scope>NUCLEOTIDE SEQUENCE [LARGE SCALE GENOMIC DNA]</scope>
    <source>
        <strain evidence="5 6">FRB97</strain>
    </source>
</reference>
<keyword evidence="1" id="KW-0805">Transcription regulation</keyword>
<dbReference type="InterPro" id="IPR036390">
    <property type="entry name" value="WH_DNA-bd_sf"/>
</dbReference>
<evidence type="ECO:0000313" key="5">
    <source>
        <dbReference type="EMBL" id="ATA21128.1"/>
    </source>
</evidence>
<gene>
    <name evidence="5" type="ORF">AWC35_18225</name>
</gene>
<dbReference type="InterPro" id="IPR036388">
    <property type="entry name" value="WH-like_DNA-bd_sf"/>
</dbReference>
<dbReference type="PANTHER" id="PTHR44846">
    <property type="entry name" value="MANNOSYL-D-GLYCERATE TRANSPORT/METABOLISM SYSTEM REPRESSOR MNGR-RELATED"/>
    <property type="match status" value="1"/>
</dbReference>
<dbReference type="RefSeq" id="WP_095847709.1">
    <property type="nucleotide sequence ID" value="NZ_CP014136.1"/>
</dbReference>
<keyword evidence="2" id="KW-0238">DNA-binding</keyword>
<evidence type="ECO:0000313" key="6">
    <source>
        <dbReference type="Proteomes" id="UP000217182"/>
    </source>
</evidence>
<dbReference type="PANTHER" id="PTHR44846:SF1">
    <property type="entry name" value="MANNOSYL-D-GLYCERATE TRANSPORT_METABOLISM SYSTEM REPRESSOR MNGR-RELATED"/>
    <property type="match status" value="1"/>
</dbReference>
<dbReference type="InterPro" id="IPR050679">
    <property type="entry name" value="Bact_HTH_transcr_reg"/>
</dbReference>
<sequence>MIYRLIAQKLRARINSEEFKVGDALPGELILAQEISVSRSTLRKAINILVGEGMLDRRHGSGTYILQKDLQHDTHGLNSFAEHMKQIDRVVTNEVVQFCVRLAPPAIARQLRIKANEQVYYFQRIRHVDGKPYMVEDSYMPVRLFPTLSLHYMCGSKFDYIENQCGITIDGCIETFTPVLAAEPYAHQLKLKEGALLLQLTSLSLSTSGEYLDFSIMYMNPSEYQVKYYMKRNKML</sequence>
<evidence type="ECO:0000256" key="1">
    <source>
        <dbReference type="ARBA" id="ARBA00023015"/>
    </source>
</evidence>
<dbReference type="OrthoDB" id="6626198at2"/>
<dbReference type="GO" id="GO:0003677">
    <property type="term" value="F:DNA binding"/>
    <property type="evidence" value="ECO:0007669"/>
    <property type="project" value="UniProtKB-KW"/>
</dbReference>
<dbReference type="InterPro" id="IPR028978">
    <property type="entry name" value="Chorismate_lyase_/UTRA_dom_sf"/>
</dbReference>
<dbReference type="Proteomes" id="UP000217182">
    <property type="component" value="Chromosome"/>
</dbReference>
<dbReference type="SMART" id="SM00345">
    <property type="entry name" value="HTH_GNTR"/>
    <property type="match status" value="1"/>
</dbReference>
<dbReference type="PROSITE" id="PS50949">
    <property type="entry name" value="HTH_GNTR"/>
    <property type="match status" value="1"/>
</dbReference>
<evidence type="ECO:0000256" key="2">
    <source>
        <dbReference type="ARBA" id="ARBA00023125"/>
    </source>
</evidence>
<evidence type="ECO:0000259" key="4">
    <source>
        <dbReference type="PROSITE" id="PS50949"/>
    </source>
</evidence>
<dbReference type="Pfam" id="PF07702">
    <property type="entry name" value="UTRA"/>
    <property type="match status" value="1"/>
</dbReference>
<evidence type="ECO:0000256" key="3">
    <source>
        <dbReference type="ARBA" id="ARBA00023163"/>
    </source>
</evidence>
<feature type="domain" description="HTH gntR-type" evidence="4">
    <location>
        <begin position="1"/>
        <end position="68"/>
    </location>
</feature>
<dbReference type="SUPFAM" id="SSF46785">
    <property type="entry name" value="Winged helix' DNA-binding domain"/>
    <property type="match status" value="1"/>
</dbReference>
<organism evidence="5 6">
    <name type="scientific">Gibbsiella quercinecans</name>
    <dbReference type="NCBI Taxonomy" id="929813"/>
    <lineage>
        <taxon>Bacteria</taxon>
        <taxon>Pseudomonadati</taxon>
        <taxon>Pseudomonadota</taxon>
        <taxon>Gammaproteobacteria</taxon>
        <taxon>Enterobacterales</taxon>
        <taxon>Yersiniaceae</taxon>
        <taxon>Gibbsiella</taxon>
    </lineage>
</organism>
<dbReference type="KEGG" id="gqu:AWC35_18225"/>
<name>A0A250B4F2_9GAMM</name>
<proteinExistence type="predicted"/>
<dbReference type="AlphaFoldDB" id="A0A250B4F2"/>
<dbReference type="InterPro" id="IPR011663">
    <property type="entry name" value="UTRA"/>
</dbReference>
<keyword evidence="6" id="KW-1185">Reference proteome</keyword>
<dbReference type="EMBL" id="CP014136">
    <property type="protein sequence ID" value="ATA21128.1"/>
    <property type="molecule type" value="Genomic_DNA"/>
</dbReference>
<dbReference type="PRINTS" id="PR00035">
    <property type="entry name" value="HTHGNTR"/>
</dbReference>
<dbReference type="CDD" id="cd07377">
    <property type="entry name" value="WHTH_GntR"/>
    <property type="match status" value="1"/>
</dbReference>
<keyword evidence="3" id="KW-0804">Transcription</keyword>
<dbReference type="SUPFAM" id="SSF64288">
    <property type="entry name" value="Chorismate lyase-like"/>
    <property type="match status" value="1"/>
</dbReference>
<accession>A0A250B4F2</accession>
<dbReference type="InterPro" id="IPR000524">
    <property type="entry name" value="Tscrpt_reg_HTH_GntR"/>
</dbReference>
<dbReference type="Pfam" id="PF00392">
    <property type="entry name" value="GntR"/>
    <property type="match status" value="1"/>
</dbReference>
<dbReference type="SMART" id="SM00866">
    <property type="entry name" value="UTRA"/>
    <property type="match status" value="1"/>
</dbReference>